<dbReference type="SUPFAM" id="SSF50331">
    <property type="entry name" value="MOP-like"/>
    <property type="match status" value="1"/>
</dbReference>
<dbReference type="EMBL" id="JAQSJE010000001">
    <property type="protein sequence ID" value="MDD0823149.1"/>
    <property type="molecule type" value="Genomic_DNA"/>
</dbReference>
<keyword evidence="17" id="KW-1185">Reference proteome</keyword>
<gene>
    <name evidence="16" type="primary">modC</name>
    <name evidence="16" type="ORF">PTQ27_01495</name>
</gene>
<dbReference type="Proteomes" id="UP001221909">
    <property type="component" value="Unassembled WGS sequence"/>
</dbReference>
<organism evidence="16 17">
    <name type="scientific">Mannheimia cairinae</name>
    <dbReference type="NCBI Taxonomy" id="3025936"/>
    <lineage>
        <taxon>Bacteria</taxon>
        <taxon>Pseudomonadati</taxon>
        <taxon>Pseudomonadota</taxon>
        <taxon>Gammaproteobacteria</taxon>
        <taxon>Pasteurellales</taxon>
        <taxon>Pasteurellaceae</taxon>
        <taxon>Mannheimia</taxon>
    </lineage>
</organism>
<evidence type="ECO:0000256" key="2">
    <source>
        <dbReference type="ARBA" id="ARBA00021004"/>
    </source>
</evidence>
<evidence type="ECO:0000256" key="4">
    <source>
        <dbReference type="ARBA" id="ARBA00022475"/>
    </source>
</evidence>
<dbReference type="Gene3D" id="2.40.50.100">
    <property type="match status" value="1"/>
</dbReference>
<dbReference type="SUPFAM" id="SSF52540">
    <property type="entry name" value="P-loop containing nucleoside triphosphate hydrolases"/>
    <property type="match status" value="1"/>
</dbReference>
<dbReference type="PROSITE" id="PS51866">
    <property type="entry name" value="MOP"/>
    <property type="match status" value="1"/>
</dbReference>
<evidence type="ECO:0000259" key="14">
    <source>
        <dbReference type="PROSITE" id="PS50893"/>
    </source>
</evidence>
<protein>
    <recommendedName>
        <fullName evidence="2">Leukotoxin translocation ATP-binding protein LktB</fullName>
        <ecNumber evidence="1">7.4.2.5</ecNumber>
    </recommendedName>
</protein>
<comment type="caution">
    <text evidence="16">The sequence shown here is derived from an EMBL/GenBank/DDBJ whole genome shotgun (WGS) entry which is preliminary data.</text>
</comment>
<dbReference type="InterPro" id="IPR011868">
    <property type="entry name" value="ModC_ABC_ATP-bd"/>
</dbReference>
<dbReference type="InterPro" id="IPR017871">
    <property type="entry name" value="ABC_transporter-like_CS"/>
</dbReference>
<keyword evidence="3" id="KW-0813">Transport</keyword>
<dbReference type="Pfam" id="PF00005">
    <property type="entry name" value="ABC_tran"/>
    <property type="match status" value="1"/>
</dbReference>
<evidence type="ECO:0000256" key="8">
    <source>
        <dbReference type="ARBA" id="ARBA00022840"/>
    </source>
</evidence>
<dbReference type="PANTHER" id="PTHR43514:SF4">
    <property type="entry name" value="ABC TRANSPORTER I FAMILY MEMBER 10"/>
    <property type="match status" value="1"/>
</dbReference>
<evidence type="ECO:0000313" key="17">
    <source>
        <dbReference type="Proteomes" id="UP001221909"/>
    </source>
</evidence>
<comment type="catalytic activity">
    <reaction evidence="12">
        <text>ATP + H2O + proteinSide 1 = ADP + phosphate + proteinSide 2.</text>
        <dbReference type="EC" id="7.4.2.5"/>
    </reaction>
</comment>
<evidence type="ECO:0000256" key="6">
    <source>
        <dbReference type="ARBA" id="ARBA00022519"/>
    </source>
</evidence>
<dbReference type="InterPro" id="IPR027417">
    <property type="entry name" value="P-loop_NTPase"/>
</dbReference>
<dbReference type="InterPro" id="IPR003593">
    <property type="entry name" value="AAA+_ATPase"/>
</dbReference>
<comment type="function">
    <text evidence="11">Part of the ABC transporter complex LktBD involved in leukotoxin export. Transmembrane domains (TMD) form a pore in the inner membrane and the ATP-binding domain (NBD) is responsible for energy generation.</text>
</comment>
<evidence type="ECO:0000256" key="3">
    <source>
        <dbReference type="ARBA" id="ARBA00022448"/>
    </source>
</evidence>
<evidence type="ECO:0000256" key="7">
    <source>
        <dbReference type="ARBA" id="ARBA00022741"/>
    </source>
</evidence>
<keyword evidence="9" id="KW-1278">Translocase</keyword>
<dbReference type="PANTHER" id="PTHR43514">
    <property type="entry name" value="ABC TRANSPORTER I FAMILY MEMBER 10"/>
    <property type="match status" value="1"/>
</dbReference>
<keyword evidence="4" id="KW-1003">Cell membrane</keyword>
<dbReference type="InterPro" id="IPR003439">
    <property type="entry name" value="ABC_transporter-like_ATP-bd"/>
</dbReference>
<dbReference type="RefSeq" id="WP_273748373.1">
    <property type="nucleotide sequence ID" value="NZ_JAQSJE010000001.1"/>
</dbReference>
<evidence type="ECO:0000256" key="13">
    <source>
        <dbReference type="PROSITE-ProRule" id="PRU01213"/>
    </source>
</evidence>
<evidence type="ECO:0000259" key="15">
    <source>
        <dbReference type="PROSITE" id="PS51866"/>
    </source>
</evidence>
<keyword evidence="5 13" id="KW-0500">Molybdenum</keyword>
<dbReference type="Gene3D" id="3.40.50.300">
    <property type="entry name" value="P-loop containing nucleotide triphosphate hydrolases"/>
    <property type="match status" value="1"/>
</dbReference>
<evidence type="ECO:0000256" key="12">
    <source>
        <dbReference type="ARBA" id="ARBA00034068"/>
    </source>
</evidence>
<feature type="domain" description="Mop" evidence="15">
    <location>
        <begin position="290"/>
        <end position="351"/>
    </location>
</feature>
<evidence type="ECO:0000256" key="10">
    <source>
        <dbReference type="ARBA" id="ARBA00023136"/>
    </source>
</evidence>
<evidence type="ECO:0000256" key="5">
    <source>
        <dbReference type="ARBA" id="ARBA00022505"/>
    </source>
</evidence>
<keyword evidence="6" id="KW-0997">Cell inner membrane</keyword>
<evidence type="ECO:0000256" key="9">
    <source>
        <dbReference type="ARBA" id="ARBA00022967"/>
    </source>
</evidence>
<evidence type="ECO:0000256" key="1">
    <source>
        <dbReference type="ARBA" id="ARBA00012048"/>
    </source>
</evidence>
<dbReference type="SMART" id="SM00382">
    <property type="entry name" value="AAA"/>
    <property type="match status" value="1"/>
</dbReference>
<dbReference type="EC" id="7.4.2.5" evidence="1"/>
<feature type="domain" description="ABC transporter" evidence="14">
    <location>
        <begin position="1"/>
        <end position="229"/>
    </location>
</feature>
<keyword evidence="10" id="KW-0472">Membrane</keyword>
<dbReference type="GO" id="GO:0005524">
    <property type="term" value="F:ATP binding"/>
    <property type="evidence" value="ECO:0007669"/>
    <property type="project" value="UniProtKB-KW"/>
</dbReference>
<evidence type="ECO:0000256" key="11">
    <source>
        <dbReference type="ARBA" id="ARBA00024829"/>
    </source>
</evidence>
<dbReference type="PROSITE" id="PS50893">
    <property type="entry name" value="ABC_TRANSPORTER_2"/>
    <property type="match status" value="1"/>
</dbReference>
<dbReference type="InterPro" id="IPR008995">
    <property type="entry name" value="Mo/tungstate-bd_C_term_dom"/>
</dbReference>
<name>A0ABT5MNU7_9PAST</name>
<accession>A0ABT5MNU7</accession>
<dbReference type="NCBIfam" id="TIGR02142">
    <property type="entry name" value="modC_ABC"/>
    <property type="match status" value="1"/>
</dbReference>
<dbReference type="PROSITE" id="PS00211">
    <property type="entry name" value="ABC_TRANSPORTER_1"/>
    <property type="match status" value="1"/>
</dbReference>
<dbReference type="InterPro" id="IPR004606">
    <property type="entry name" value="Mop_domain"/>
</dbReference>
<reference evidence="16 17" key="1">
    <citation type="submission" date="2023-02" db="EMBL/GenBank/DDBJ databases">
        <title>Mannheimia cairiniae sp. nov., a novel species of Mannheimia obtained from moscovy ducks (Cairina moschata) and reclassification of Mannheimia ovis as heterotypic synonym of Mannheimia pernigra.</title>
        <authorList>
            <person name="Christensen H."/>
        </authorList>
    </citation>
    <scope>NUCLEOTIDE SEQUENCE [LARGE SCALE GENOMIC DNA]</scope>
    <source>
        <strain evidence="16 17">AT1</strain>
    </source>
</reference>
<evidence type="ECO:0000313" key="16">
    <source>
        <dbReference type="EMBL" id="MDD0823149.1"/>
    </source>
</evidence>
<dbReference type="Pfam" id="PF03459">
    <property type="entry name" value="TOBE"/>
    <property type="match status" value="1"/>
</dbReference>
<dbReference type="NCBIfam" id="NF008355">
    <property type="entry name" value="PRK11144.1"/>
    <property type="match status" value="1"/>
</dbReference>
<keyword evidence="7" id="KW-0547">Nucleotide-binding</keyword>
<sequence>MLKLNLTQQLGNLALNVNLSLPAKGVTAIFGRSGAGKSSLINLIAGLAAAQSGLIELNGRVLFDSQKNINLAPEKRNIGYVFQEHRLFPHYSVEKNLKYGCKRLDSAHFLQIVELLGISHLLSRYPASLSGGEKQRVAIGRALLSSPDILLMDEPLSALDLPRKQELLDYLSKLATQLDIPILYVSHSLDEIVRLADHLLLLDNGKVVAFDSVVNVWHSPAFYDWQPNNQRISLLELPVKTHQTTYKMLGLALNEQMLWINEHPRHQIGDKLRITIASRDVSISLSKPNCSSIRNSLKGTICQIEEHSDRVDILVNVENQQIWSTISLWSFDELAIKQRQEVYIQVKSVSL</sequence>
<keyword evidence="8 16" id="KW-0067">ATP-binding</keyword>
<proteinExistence type="predicted"/>
<dbReference type="InterPro" id="IPR050334">
    <property type="entry name" value="Molybdenum_import_ModC"/>
</dbReference>
<dbReference type="InterPro" id="IPR005116">
    <property type="entry name" value="Transp-assoc_OB_typ1"/>
</dbReference>